<dbReference type="AlphaFoldDB" id="A0A0C2ML30"/>
<organism evidence="1 2">
    <name type="scientific">Thelohanellus kitauei</name>
    <name type="common">Myxosporean</name>
    <dbReference type="NCBI Taxonomy" id="669202"/>
    <lineage>
        <taxon>Eukaryota</taxon>
        <taxon>Metazoa</taxon>
        <taxon>Cnidaria</taxon>
        <taxon>Myxozoa</taxon>
        <taxon>Myxosporea</taxon>
        <taxon>Bivalvulida</taxon>
        <taxon>Platysporina</taxon>
        <taxon>Myxobolidae</taxon>
        <taxon>Thelohanellus</taxon>
    </lineage>
</organism>
<reference evidence="1 2" key="1">
    <citation type="journal article" date="2014" name="Genome Biol. Evol.">
        <title>The genome of the myxosporean Thelohanellus kitauei shows adaptations to nutrient acquisition within its fish host.</title>
        <authorList>
            <person name="Yang Y."/>
            <person name="Xiong J."/>
            <person name="Zhou Z."/>
            <person name="Huo F."/>
            <person name="Miao W."/>
            <person name="Ran C."/>
            <person name="Liu Y."/>
            <person name="Zhang J."/>
            <person name="Feng J."/>
            <person name="Wang M."/>
            <person name="Wang M."/>
            <person name="Wang L."/>
            <person name="Yao B."/>
        </authorList>
    </citation>
    <scope>NUCLEOTIDE SEQUENCE [LARGE SCALE GENOMIC DNA]</scope>
    <source>
        <strain evidence="1">Wuqing</strain>
    </source>
</reference>
<name>A0A0C2ML30_THEKT</name>
<dbReference type="Proteomes" id="UP000031668">
    <property type="component" value="Unassembled WGS sequence"/>
</dbReference>
<keyword evidence="2" id="KW-1185">Reference proteome</keyword>
<dbReference type="InterPro" id="IPR035979">
    <property type="entry name" value="RBD_domain_sf"/>
</dbReference>
<dbReference type="GO" id="GO:0003676">
    <property type="term" value="F:nucleic acid binding"/>
    <property type="evidence" value="ECO:0007669"/>
    <property type="project" value="InterPro"/>
</dbReference>
<accession>A0A0C2ML30</accession>
<comment type="caution">
    <text evidence="1">The sequence shown here is derived from an EMBL/GenBank/DDBJ whole genome shotgun (WGS) entry which is preliminary data.</text>
</comment>
<evidence type="ECO:0000313" key="1">
    <source>
        <dbReference type="EMBL" id="KII65060.1"/>
    </source>
</evidence>
<protein>
    <submittedName>
        <fullName evidence="1">Uncharacterized protein</fullName>
    </submittedName>
</protein>
<gene>
    <name evidence="1" type="ORF">RF11_00852</name>
</gene>
<proteinExistence type="predicted"/>
<dbReference type="EMBL" id="JWZT01004027">
    <property type="protein sequence ID" value="KII65060.1"/>
    <property type="molecule type" value="Genomic_DNA"/>
</dbReference>
<dbReference type="SUPFAM" id="SSF54928">
    <property type="entry name" value="RNA-binding domain, RBD"/>
    <property type="match status" value="1"/>
</dbReference>
<evidence type="ECO:0000313" key="2">
    <source>
        <dbReference type="Proteomes" id="UP000031668"/>
    </source>
</evidence>
<sequence>MYQNNQETVVKALESDRKFKFGKRACFVSPISLGSTRPTKFKGDINQKLCLYVSKIHPEVKEDELVGIFNQESVKKALLKTDGASIRDKTISVHISNPPKIAEKETKRTVVQMDNHEQTRITSQSYSNQDFQKLFKKN</sequence>